<feature type="binding site" evidence="7">
    <location>
        <position position="255"/>
    </location>
    <ligand>
        <name>substrate</name>
    </ligand>
</feature>
<dbReference type="OrthoDB" id="9805269at2"/>
<dbReference type="Proteomes" id="UP000265341">
    <property type="component" value="Unassembled WGS sequence"/>
</dbReference>
<feature type="binding site" evidence="8">
    <location>
        <position position="255"/>
    </location>
    <ligand>
        <name>Zn(2+)</name>
        <dbReference type="ChEBI" id="CHEBI:29105"/>
    </ligand>
</feature>
<evidence type="ECO:0000256" key="7">
    <source>
        <dbReference type="PIRSR" id="PIRSR000099-3"/>
    </source>
</evidence>
<feature type="binding site" evidence="7">
    <location>
        <position position="252"/>
    </location>
    <ligand>
        <name>substrate</name>
    </ligand>
</feature>
<dbReference type="InterPro" id="IPR016161">
    <property type="entry name" value="Ald_DH/histidinol_DH"/>
</dbReference>
<comment type="caution">
    <text evidence="10">The sequence shown here is derived from an EMBL/GenBank/DDBJ whole genome shotgun (WGS) entry which is preliminary data.</text>
</comment>
<keyword evidence="2 8" id="KW-0862">Zinc</keyword>
<evidence type="ECO:0000256" key="4">
    <source>
        <dbReference type="PIRNR" id="PIRNR000099"/>
    </source>
</evidence>
<dbReference type="EC" id="1.1.1.308" evidence="10"/>
<dbReference type="GO" id="GO:0046872">
    <property type="term" value="F:metal ion binding"/>
    <property type="evidence" value="ECO:0007669"/>
    <property type="project" value="UniProtKB-KW"/>
</dbReference>
<proteinExistence type="inferred from homology"/>
<dbReference type="GO" id="GO:0004399">
    <property type="term" value="F:histidinol dehydrogenase activity"/>
    <property type="evidence" value="ECO:0007669"/>
    <property type="project" value="InterPro"/>
</dbReference>
<dbReference type="InterPro" id="IPR012131">
    <property type="entry name" value="Hstdl_DH"/>
</dbReference>
<dbReference type="CDD" id="cd06572">
    <property type="entry name" value="Histidinol_dh"/>
    <property type="match status" value="1"/>
</dbReference>
<feature type="binding site" evidence="7">
    <location>
        <position position="413"/>
    </location>
    <ligand>
        <name>substrate</name>
    </ligand>
</feature>
<gene>
    <name evidence="10" type="primary">hpsN</name>
    <name evidence="10" type="ORF">Mrose_01123</name>
</gene>
<evidence type="ECO:0000256" key="8">
    <source>
        <dbReference type="PIRSR" id="PIRSR000099-4"/>
    </source>
</evidence>
<feature type="binding site" evidence="8">
    <location>
        <position position="354"/>
    </location>
    <ligand>
        <name>Zn(2+)</name>
        <dbReference type="ChEBI" id="CHEBI:29105"/>
    </ligand>
</feature>
<dbReference type="EMBL" id="QWLA01000015">
    <property type="protein sequence ID" value="RIH87885.1"/>
    <property type="molecule type" value="Genomic_DNA"/>
</dbReference>
<dbReference type="FunFam" id="3.40.50.1980:FF:000001">
    <property type="entry name" value="Histidinol dehydrogenase"/>
    <property type="match status" value="1"/>
</dbReference>
<feature type="active site" description="Proton acceptor" evidence="5">
    <location>
        <position position="321"/>
    </location>
</feature>
<feature type="binding site" evidence="7">
    <location>
        <position position="354"/>
    </location>
    <ligand>
        <name>substrate</name>
    </ligand>
</feature>
<feature type="binding site" evidence="6">
    <location>
        <position position="181"/>
    </location>
    <ligand>
        <name>NAD(+)</name>
        <dbReference type="ChEBI" id="CHEBI:57540"/>
    </ligand>
</feature>
<dbReference type="PANTHER" id="PTHR21256">
    <property type="entry name" value="HISTIDINOL DEHYDROGENASE HDH"/>
    <property type="match status" value="1"/>
</dbReference>
<reference evidence="10 11" key="1">
    <citation type="submission" date="2018-08" db="EMBL/GenBank/DDBJ databases">
        <title>Meiothermus roseus NBRC 110900 genome sequencing project.</title>
        <authorList>
            <person name="Da Costa M.S."/>
            <person name="Albuquerque L."/>
            <person name="Raposo P."/>
            <person name="Froufe H.J.C."/>
            <person name="Barroso C.S."/>
            <person name="Egas C."/>
        </authorList>
    </citation>
    <scope>NUCLEOTIDE SEQUENCE [LARGE SCALE GENOMIC DNA]</scope>
    <source>
        <strain evidence="10 11">NBRC 110900</strain>
    </source>
</reference>
<keyword evidence="6" id="KW-0520">NAD</keyword>
<comment type="cofactor">
    <cofactor evidence="8">
        <name>Zn(2+)</name>
        <dbReference type="ChEBI" id="CHEBI:29105"/>
    </cofactor>
    <text evidence="8">Binds 1 zinc ion per subunit.</text>
</comment>
<dbReference type="PROSITE" id="PS00611">
    <property type="entry name" value="HISOL_DEHYDROGENASE"/>
    <property type="match status" value="1"/>
</dbReference>
<dbReference type="PRINTS" id="PR00083">
    <property type="entry name" value="HOLDHDRGNASE"/>
</dbReference>
<comment type="similarity">
    <text evidence="4 9">Belongs to the histidinol dehydrogenase family.</text>
</comment>
<evidence type="ECO:0000256" key="3">
    <source>
        <dbReference type="ARBA" id="ARBA00023002"/>
    </source>
</evidence>
<protein>
    <submittedName>
        <fullName evidence="10">Sulfopropanediol 3-dehydrogenase</fullName>
        <ecNumber evidence="10">1.1.1.308</ecNumber>
    </submittedName>
</protein>
<keyword evidence="1 8" id="KW-0479">Metal-binding</keyword>
<accession>A0A399EW75</accession>
<feature type="binding site" evidence="6">
    <location>
        <position position="118"/>
    </location>
    <ligand>
        <name>NAD(+)</name>
        <dbReference type="ChEBI" id="CHEBI:57540"/>
    </ligand>
</feature>
<evidence type="ECO:0000256" key="5">
    <source>
        <dbReference type="PIRSR" id="PIRSR000099-1"/>
    </source>
</evidence>
<dbReference type="RefSeq" id="WP_119276449.1">
    <property type="nucleotide sequence ID" value="NZ_QWLA01000015.1"/>
</dbReference>
<evidence type="ECO:0000313" key="11">
    <source>
        <dbReference type="Proteomes" id="UP000265341"/>
    </source>
</evidence>
<evidence type="ECO:0000256" key="6">
    <source>
        <dbReference type="PIRSR" id="PIRSR000099-2"/>
    </source>
</evidence>
<evidence type="ECO:0000256" key="1">
    <source>
        <dbReference type="ARBA" id="ARBA00022723"/>
    </source>
</evidence>
<dbReference type="NCBIfam" id="TIGR00069">
    <property type="entry name" value="hisD"/>
    <property type="match status" value="1"/>
</dbReference>
<feature type="binding site" evidence="7">
    <location>
        <position position="321"/>
    </location>
    <ligand>
        <name>substrate</name>
    </ligand>
</feature>
<dbReference type="InterPro" id="IPR022695">
    <property type="entry name" value="Histidinol_DH_monofunct"/>
</dbReference>
<sequence length="424" mass="45613">MEYFKKALPQSPSVTQEIRDTVSRIISDVEREGITAVRRYSEMFDGWNPPSFRLSQHEIEEGLRVVDTGIARAIDFAIEQVSKFARLQLATLTEFEAETLPGVTLGQKQIPVNAVGSYIPGGRYPLMASAVMTVGVPKVAGVKRVVATAPVQRGTNRINPAQLYAMVKSGADEIFSIGGAQALAAMAFGIEDSPPLEPVDMIVGAGNAYVAEAKRQLFGVVGIDLLAGPTEVCILADETASPEVVAADLLAQAEHGTNSQSILVTTSRALAEATAREIDRQLQTLPTAAVAGQAWHELGEIILVESDEEMVRVSDQIASEHLEVQTRDPEWFLARLTNYGSLFLGHNATVVYGDKGIGTNHVLPTNRAARYTGGLWVGKFIKTVTWQKVTDAANRLVAPPIVTMADAEGMAGHAASARLRLVRD</sequence>
<keyword evidence="3 4" id="KW-0560">Oxidoreductase</keyword>
<evidence type="ECO:0000256" key="2">
    <source>
        <dbReference type="ARBA" id="ARBA00022833"/>
    </source>
</evidence>
<keyword evidence="11" id="KW-1185">Reference proteome</keyword>
<dbReference type="InterPro" id="IPR001692">
    <property type="entry name" value="Histidinol_DH_CS"/>
</dbReference>
<dbReference type="GO" id="GO:0051287">
    <property type="term" value="F:NAD binding"/>
    <property type="evidence" value="ECO:0007669"/>
    <property type="project" value="InterPro"/>
</dbReference>
<feature type="binding site" evidence="7">
    <location>
        <position position="230"/>
    </location>
    <ligand>
        <name>substrate</name>
    </ligand>
</feature>
<dbReference type="PIRSF" id="PIRSF000099">
    <property type="entry name" value="Histidinol_dh"/>
    <property type="match status" value="1"/>
</dbReference>
<feature type="binding site" evidence="8">
    <location>
        <position position="252"/>
    </location>
    <ligand>
        <name>Zn(2+)</name>
        <dbReference type="ChEBI" id="CHEBI:29105"/>
    </ligand>
</feature>
<feature type="binding site" evidence="6">
    <location>
        <position position="207"/>
    </location>
    <ligand>
        <name>NAD(+)</name>
        <dbReference type="ChEBI" id="CHEBI:57540"/>
    </ligand>
</feature>
<organism evidence="10 11">
    <name type="scientific">Calidithermus roseus</name>
    <dbReference type="NCBI Taxonomy" id="1644118"/>
    <lineage>
        <taxon>Bacteria</taxon>
        <taxon>Thermotogati</taxon>
        <taxon>Deinococcota</taxon>
        <taxon>Deinococci</taxon>
        <taxon>Thermales</taxon>
        <taxon>Thermaceae</taxon>
        <taxon>Calidithermus</taxon>
    </lineage>
</organism>
<dbReference type="GO" id="GO:0000105">
    <property type="term" value="P:L-histidine biosynthetic process"/>
    <property type="evidence" value="ECO:0007669"/>
    <property type="project" value="InterPro"/>
</dbReference>
<feature type="binding site" evidence="8">
    <location>
        <position position="413"/>
    </location>
    <ligand>
        <name>Zn(2+)</name>
        <dbReference type="ChEBI" id="CHEBI:29105"/>
    </ligand>
</feature>
<dbReference type="GO" id="GO:0005829">
    <property type="term" value="C:cytosol"/>
    <property type="evidence" value="ECO:0007669"/>
    <property type="project" value="TreeGrafter"/>
</dbReference>
<dbReference type="SUPFAM" id="SSF53720">
    <property type="entry name" value="ALDH-like"/>
    <property type="match status" value="1"/>
</dbReference>
<feature type="binding site" evidence="7">
    <location>
        <position position="408"/>
    </location>
    <ligand>
        <name>substrate</name>
    </ligand>
</feature>
<evidence type="ECO:0000256" key="9">
    <source>
        <dbReference type="RuleBase" id="RU004175"/>
    </source>
</evidence>
<name>A0A399EW75_9DEIN</name>
<dbReference type="AlphaFoldDB" id="A0A399EW75"/>
<dbReference type="Gene3D" id="3.40.50.1980">
    <property type="entry name" value="Nitrogenase molybdenum iron protein domain"/>
    <property type="match status" value="2"/>
</dbReference>
<dbReference type="PANTHER" id="PTHR21256:SF14">
    <property type="entry name" value="HISTIDINOL DEHYDROGENASE"/>
    <property type="match status" value="1"/>
</dbReference>
<dbReference type="Gene3D" id="1.20.5.1300">
    <property type="match status" value="1"/>
</dbReference>
<feature type="active site" description="Proton acceptor" evidence="5">
    <location>
        <position position="320"/>
    </location>
</feature>
<dbReference type="Pfam" id="PF00815">
    <property type="entry name" value="Histidinol_dh"/>
    <property type="match status" value="1"/>
</dbReference>
<evidence type="ECO:0000313" key="10">
    <source>
        <dbReference type="EMBL" id="RIH87885.1"/>
    </source>
</evidence>